<accession>A0AAF0D2E0</accession>
<dbReference type="InterPro" id="IPR038389">
    <property type="entry name" value="PSMG2_sf"/>
</dbReference>
<dbReference type="KEGG" id="oyw:OdinLCB4_000380"/>
<reference evidence="1" key="2">
    <citation type="journal article" date="2022" name="Nat. Microbiol.">
        <title>A closed Candidatus Odinarchaeum chromosome exposes Asgard archaeal viruses.</title>
        <authorList>
            <person name="Tamarit D."/>
            <person name="Caceres E.F."/>
            <person name="Krupovic M."/>
            <person name="Nijland R."/>
            <person name="Eme L."/>
            <person name="Robinson N.P."/>
            <person name="Ettema T.J.G."/>
        </authorList>
    </citation>
    <scope>NUCLEOTIDE SEQUENCE</scope>
    <source>
        <strain evidence="1">LCB_4</strain>
    </source>
</reference>
<dbReference type="EMBL" id="CP091871">
    <property type="protein sequence ID" value="WEU40424.1"/>
    <property type="molecule type" value="Genomic_DNA"/>
</dbReference>
<dbReference type="PANTHER" id="PTHR35610">
    <property type="entry name" value="3-ISOPROPYLMALATE DEHYDRATASE-RELATED"/>
    <property type="match status" value="1"/>
</dbReference>
<dbReference type="SUPFAM" id="SSF159659">
    <property type="entry name" value="Cgl1923-like"/>
    <property type="match status" value="1"/>
</dbReference>
<reference evidence="1" key="1">
    <citation type="journal article" date="2017" name="Nature">
        <title>Asgard archaea illuminate the origin of eukaryotic cellular complexity.</title>
        <authorList>
            <person name="Zaremba-Niedzwiedzka K."/>
            <person name="Caceres E.F."/>
            <person name="Saw J.H."/>
            <person name="Backstrom D."/>
            <person name="Juzokaite L."/>
            <person name="Vancaester E."/>
            <person name="Seitz K.W."/>
            <person name="Anantharaman K."/>
            <person name="Starnawski P."/>
            <person name="Kjeldsen K.U."/>
            <person name="Scott M.B."/>
            <person name="Nunoura T."/>
            <person name="Banfield J.F."/>
            <person name="Schramm A."/>
            <person name="Baker B.J."/>
            <person name="Spang A."/>
            <person name="Ettema T.J.G."/>
        </authorList>
    </citation>
    <scope>NUCLEOTIDE SEQUENCE</scope>
    <source>
        <strain evidence="1">LCB_4</strain>
    </source>
</reference>
<evidence type="ECO:0000313" key="2">
    <source>
        <dbReference type="Proteomes" id="UP000186851"/>
    </source>
</evidence>
<evidence type="ECO:0000313" key="1">
    <source>
        <dbReference type="EMBL" id="WEU40424.1"/>
    </source>
</evidence>
<protein>
    <submittedName>
        <fullName evidence="1">PAC2 family protein</fullName>
    </submittedName>
</protein>
<sequence>MDEFKIKQLLKVDSETLKNPIAIVGMPGIANVGKNVVLTCVEYLKAEKILEIFFPDFPAQVLVDANSTLSIPSATVYYYKGRDVERDLFFLTGDYQPSTTKGIYEFSERAAKIFYNFRVKLIIAAGAFMTNTQVLTPKIHVSATTPETLRLFLSYKDAVIMDYGTISGANGLIPVIAYKRFGIEGACLLADTNPLGMIDPLASKTIIELLNEVFNLNIDLKGLLAQIKNMEEILAEIKTQFAQRKPSEDLTRQSYIS</sequence>
<dbReference type="InterPro" id="IPR019151">
    <property type="entry name" value="Proteasome_assmbl_chaperone_2"/>
</dbReference>
<dbReference type="PANTHER" id="PTHR35610:SF7">
    <property type="entry name" value="3-ISOPROPYLMALATE DEHYDRATASE"/>
    <property type="match status" value="1"/>
</dbReference>
<dbReference type="AlphaFoldDB" id="A0AAF0D2E0"/>
<dbReference type="Proteomes" id="UP000186851">
    <property type="component" value="Chromosome"/>
</dbReference>
<name>A0AAF0D2E0_ODILC</name>
<organism evidence="1 2">
    <name type="scientific">Odinarchaeota yellowstonii (strain LCB_4)</name>
    <dbReference type="NCBI Taxonomy" id="1841599"/>
    <lineage>
        <taxon>Archaea</taxon>
        <taxon>Promethearchaeati</taxon>
        <taxon>Candidatus Odinarchaeota</taxon>
        <taxon>Candidatus Odinarchaeia</taxon>
        <taxon>Candidatus Odinarchaeales</taxon>
        <taxon>Candidatus Odinarchaeaceae</taxon>
        <taxon>Candidatus Odinarchaeum</taxon>
    </lineage>
</organism>
<proteinExistence type="predicted"/>
<gene>
    <name evidence="1" type="ORF">OdinLCB4_000380</name>
</gene>
<dbReference type="Pfam" id="PF09754">
    <property type="entry name" value="PAC2"/>
    <property type="match status" value="1"/>
</dbReference>
<dbReference type="Gene3D" id="3.40.50.10900">
    <property type="entry name" value="PAC-like subunit"/>
    <property type="match status" value="1"/>
</dbReference>